<dbReference type="Gene3D" id="1.25.40.10">
    <property type="entry name" value="Tetratricopeptide repeat domain"/>
    <property type="match status" value="1"/>
</dbReference>
<comment type="caution">
    <text evidence="2">The sequence shown here is derived from an EMBL/GenBank/DDBJ whole genome shotgun (WGS) entry which is preliminary data.</text>
</comment>
<feature type="domain" description="CHAT" evidence="1">
    <location>
        <begin position="579"/>
        <end position="800"/>
    </location>
</feature>
<dbReference type="Proteomes" id="UP000606172">
    <property type="component" value="Unassembled WGS sequence"/>
</dbReference>
<name>A0A919RE74_9ACTN</name>
<dbReference type="SUPFAM" id="SSF48452">
    <property type="entry name" value="TPR-like"/>
    <property type="match status" value="2"/>
</dbReference>
<protein>
    <submittedName>
        <fullName evidence="2">CHAT domain-containing protein</fullName>
    </submittedName>
</protein>
<evidence type="ECO:0000259" key="1">
    <source>
        <dbReference type="Pfam" id="PF12770"/>
    </source>
</evidence>
<evidence type="ECO:0000313" key="2">
    <source>
        <dbReference type="EMBL" id="GII91782.1"/>
    </source>
</evidence>
<evidence type="ECO:0000313" key="3">
    <source>
        <dbReference type="Proteomes" id="UP000606172"/>
    </source>
</evidence>
<accession>A0A919RE74</accession>
<reference evidence="2" key="1">
    <citation type="submission" date="2021-01" db="EMBL/GenBank/DDBJ databases">
        <title>Whole genome shotgun sequence of Sinosporangium siamense NBRC 109515.</title>
        <authorList>
            <person name="Komaki H."/>
            <person name="Tamura T."/>
        </authorList>
    </citation>
    <scope>NUCLEOTIDE SEQUENCE</scope>
    <source>
        <strain evidence="2">NBRC 109515</strain>
    </source>
</reference>
<gene>
    <name evidence="2" type="ORF">Ssi02_20130</name>
</gene>
<organism evidence="2 3">
    <name type="scientific">Sinosporangium siamense</name>
    <dbReference type="NCBI Taxonomy" id="1367973"/>
    <lineage>
        <taxon>Bacteria</taxon>
        <taxon>Bacillati</taxon>
        <taxon>Actinomycetota</taxon>
        <taxon>Actinomycetes</taxon>
        <taxon>Streptosporangiales</taxon>
        <taxon>Streptosporangiaceae</taxon>
        <taxon>Sinosporangium</taxon>
    </lineage>
</organism>
<sequence length="828" mass="86810">MQVCEELIPLAGMRPKCGWQQAWDAVRRADRARCPRAQVIARRALALATRELGDLAGADEHLRRAIALATPVLARSPGSACTADLAHLTAQARLSLVAIRAERGHPAEALRLADEAEPYLSPGERGKLGANRAVALVRLGRCAEAVEVCDGALAVLDAAEPADVVFVAGTLLNRGLARAFLGLYEQAERDVARCAKLAANAGLGHLLRLAQANLPFLAVCRGRIGAAFHACREAERTLAEFPERLAAMQADLAEALLASGLPHEARVLLEQAVPSLKSADAGVTLTDTRLLLARAELLTGDPARAAATASQVGAELTFQDRPHYAPLAHEVRVRARAAVELPSRPLLDDVTRCAADLTAAGRAAEGADLALLAAGIATALGDRATARSLIPPTARTPQAVAMRHALHGDLTAAFTTLTEALAAERRHVSHPAGSIGWPADVSQSFPPATGIEPAGPGTVHPAEAARARAAAVRLARYGVELAIESGRAEAVLCWSEAVRAPEKDPLCLERLRADLGDVALVSFVRHRREMAAVTLTPRRIGLHHLGAQETIAEATVRLRYAMRRAAQRDPVGSRWANREADEVYQRLFAPLAADIAGRELLVVPTGTLHTLPWAALPPLREVPVSIGTETRAGRRAWDSGAAPKVAAVAGPGLDHGRAEVSAVLACHGQATEVPPLRAAVVKALEQAEIVHVAAHGRFCPRAPLLSGVELADGTLMAYDLVGPRTSPRLVALSACDSGMAQTQADGVRSGLVGTLLARGTGCVIAGLLPVRDEETMHLMSAFHTLLAAGRTPAQALAAAAASTGQWSFACFGDGHHPVIAGSAVPPQP</sequence>
<dbReference type="InterPro" id="IPR024983">
    <property type="entry name" value="CHAT_dom"/>
</dbReference>
<proteinExistence type="predicted"/>
<dbReference type="AlphaFoldDB" id="A0A919RE74"/>
<keyword evidence="3" id="KW-1185">Reference proteome</keyword>
<dbReference type="InterPro" id="IPR011990">
    <property type="entry name" value="TPR-like_helical_dom_sf"/>
</dbReference>
<dbReference type="EMBL" id="BOOW01000012">
    <property type="protein sequence ID" value="GII91782.1"/>
    <property type="molecule type" value="Genomic_DNA"/>
</dbReference>
<dbReference type="Pfam" id="PF12770">
    <property type="entry name" value="CHAT"/>
    <property type="match status" value="1"/>
</dbReference>